<feature type="region of interest" description="Disordered" evidence="4">
    <location>
        <begin position="257"/>
        <end position="314"/>
    </location>
</feature>
<accession>A0ABQ8UFS0</accession>
<sequence>MHQSEHRLVADVLQVVQLIGSIEEDGGGTEVFVRNQDTCAEGVADLIRLLRADNEQYRDVFVEICNNELVQSHIIPLLRELSENETKLRFNTIKLLVFMTMPHSPDFFFTTVKQTVDRIKASIFARHYEKLQQAFIDDSLLALLLLQLMEPLERAKQLEKQGTPMKDSLSDQDMRIVELVLTLFRNLLVIDTRESPQQHVNLVVAMERAGVFESISVLCSHLGDTPALIPYVQLLRELLAHTFRGVRPEDVMVGELPARKRADPRRTAGGDEAPKAAVPPAAEGRPKAIASPATGAPKGTSAASPAAPPRPGSMLLSSLLERETRSRLASGVPGSMGTLGMGGRLFGSFSTRHSDGTTGFTADPLRAVKEAATRGSLAGTPILATAGIRTRTGAALPAPSAQPVSAGQKKPYVLNAAALPGRAAGDTPARQSLTPEFRASLRRIGELFLVQLSYNPLMQQCGDLLSHSPEALAQDHVYFCQLAAFFHGLHRLRTEEVQIRAYATMSGGGAARGGHAPFLLKRYSPYRVTEQFPAEMRPPDLPVVPLLASLFTPTPAVPLFAWQKEMEKRMAQRKGLLR</sequence>
<feature type="compositionally biased region" description="Basic and acidic residues" evidence="4">
    <location>
        <begin position="257"/>
        <end position="274"/>
    </location>
</feature>
<protein>
    <submittedName>
        <fullName evidence="6">Timeless protein</fullName>
    </submittedName>
</protein>
<dbReference type="Proteomes" id="UP001141327">
    <property type="component" value="Unassembled WGS sequence"/>
</dbReference>
<evidence type="ECO:0000256" key="2">
    <source>
        <dbReference type="ARBA" id="ARBA00023242"/>
    </source>
</evidence>
<proteinExistence type="predicted"/>
<keyword evidence="2" id="KW-0539">Nucleus</keyword>
<evidence type="ECO:0000313" key="7">
    <source>
        <dbReference type="Proteomes" id="UP001141327"/>
    </source>
</evidence>
<gene>
    <name evidence="6" type="ORF">PAPYR_6212</name>
</gene>
<organism evidence="6 7">
    <name type="scientific">Paratrimastix pyriformis</name>
    <dbReference type="NCBI Taxonomy" id="342808"/>
    <lineage>
        <taxon>Eukaryota</taxon>
        <taxon>Metamonada</taxon>
        <taxon>Preaxostyla</taxon>
        <taxon>Paratrimastigidae</taxon>
        <taxon>Paratrimastix</taxon>
    </lineage>
</organism>
<reference evidence="6" key="1">
    <citation type="journal article" date="2022" name="bioRxiv">
        <title>Genomics of Preaxostyla Flagellates Illuminates Evolutionary Transitions and the Path Towards Mitochondrial Loss.</title>
        <authorList>
            <person name="Novak L.V.F."/>
            <person name="Treitli S.C."/>
            <person name="Pyrih J."/>
            <person name="Halakuc P."/>
            <person name="Pipaliya S.V."/>
            <person name="Vacek V."/>
            <person name="Brzon O."/>
            <person name="Soukal P."/>
            <person name="Eme L."/>
            <person name="Dacks J.B."/>
            <person name="Karnkowska A."/>
            <person name="Elias M."/>
            <person name="Hampl V."/>
        </authorList>
    </citation>
    <scope>NUCLEOTIDE SEQUENCE</scope>
    <source>
        <strain evidence="6">RCP-MX</strain>
    </source>
</reference>
<dbReference type="Pfam" id="PF04821">
    <property type="entry name" value="TIMELESS"/>
    <property type="match status" value="1"/>
</dbReference>
<dbReference type="EMBL" id="JAPMOS010000034">
    <property type="protein sequence ID" value="KAJ4458099.1"/>
    <property type="molecule type" value="Genomic_DNA"/>
</dbReference>
<dbReference type="InterPro" id="IPR006906">
    <property type="entry name" value="Timeless_N"/>
</dbReference>
<evidence type="ECO:0000256" key="4">
    <source>
        <dbReference type="SAM" id="MobiDB-lite"/>
    </source>
</evidence>
<evidence type="ECO:0000259" key="5">
    <source>
        <dbReference type="Pfam" id="PF04821"/>
    </source>
</evidence>
<comment type="caution">
    <text evidence="6">The sequence shown here is derived from an EMBL/GenBank/DDBJ whole genome shotgun (WGS) entry which is preliminary data.</text>
</comment>
<evidence type="ECO:0000256" key="3">
    <source>
        <dbReference type="ARBA" id="ARBA00023306"/>
    </source>
</evidence>
<keyword evidence="3" id="KW-0131">Cell cycle</keyword>
<dbReference type="InterPro" id="IPR044998">
    <property type="entry name" value="Timeless"/>
</dbReference>
<comment type="subcellular location">
    <subcellularLocation>
        <location evidence="1">Nucleus</location>
    </subcellularLocation>
</comment>
<name>A0ABQ8UFS0_9EUKA</name>
<evidence type="ECO:0000256" key="1">
    <source>
        <dbReference type="ARBA" id="ARBA00004123"/>
    </source>
</evidence>
<keyword evidence="7" id="KW-1185">Reference proteome</keyword>
<feature type="compositionally biased region" description="Low complexity" evidence="4">
    <location>
        <begin position="295"/>
        <end position="305"/>
    </location>
</feature>
<dbReference type="PANTHER" id="PTHR22940">
    <property type="entry name" value="TIMEOUT/TIMELESS-2"/>
    <property type="match status" value="1"/>
</dbReference>
<feature type="domain" description="Timeless N-terminal" evidence="5">
    <location>
        <begin position="36"/>
        <end position="275"/>
    </location>
</feature>
<dbReference type="PANTHER" id="PTHR22940:SF4">
    <property type="entry name" value="PROTEIN TIMELESS HOMOLOG"/>
    <property type="match status" value="1"/>
</dbReference>
<evidence type="ECO:0000313" key="6">
    <source>
        <dbReference type="EMBL" id="KAJ4458099.1"/>
    </source>
</evidence>